<dbReference type="RefSeq" id="XP_003744920.1">
    <property type="nucleotide sequence ID" value="XM_003744872.2"/>
</dbReference>
<sequence>MDSTPKNQRRPEMDGGREDEDRAEEWEHEVPQFCGSDCRCVFSFLLIEAAVHLGIYLNKMFEDSTTTKEYYRERQTLGLIISVVCLIAPTLIYTVYETLRSVLSEHSLRDILTKMVKGLLLIPWQIKAHIDLLHFAAAQACSWRPLETKEKQYLSKIRQDAFVLEFFVDFYAGFFQLLLQLHFLVAMVATENTHGRAFYTEILASSLAVLSLIKGLQRKDDGCLTKSFSYLGWTCFCASRVIAFALLSAVISYWVLVVLLLHATVATVFIFRIVKRVRRELRAKAIEDGRQSSVPRRENNGVLATLCFFQFGLPSLMYWPMMFEFKKRIYITLFFIVSFSENVLCLVFWLAFKNEDVNQELGKRFVVAVVGLTTIGILAIVLYVCCKPDRTDEVALSHIRETNSNKYGIFFDFCNAVQILPDTSEIDLRREQIARLRPDL</sequence>
<feature type="transmembrane region" description="Helical" evidence="7">
    <location>
        <begin position="40"/>
        <end position="57"/>
    </location>
</feature>
<comment type="similarity">
    <text evidence="2 7">Belongs to the XK family.</text>
</comment>
<feature type="transmembrane region" description="Helical" evidence="7">
    <location>
        <begin position="364"/>
        <end position="384"/>
    </location>
</feature>
<gene>
    <name evidence="10" type="primary">LOC100904189</name>
</gene>
<dbReference type="Proteomes" id="UP000694867">
    <property type="component" value="Unplaced"/>
</dbReference>
<feature type="transmembrane region" description="Helical" evidence="7">
    <location>
        <begin position="77"/>
        <end position="96"/>
    </location>
</feature>
<evidence type="ECO:0000256" key="1">
    <source>
        <dbReference type="ARBA" id="ARBA00004651"/>
    </source>
</evidence>
<keyword evidence="6 7" id="KW-0472">Membrane</keyword>
<proteinExistence type="inferred from homology"/>
<dbReference type="PANTHER" id="PTHR16024:SF28">
    <property type="entry name" value="XK-RELATED PROTEIN"/>
    <property type="match status" value="1"/>
</dbReference>
<evidence type="ECO:0000313" key="10">
    <source>
        <dbReference type="RefSeq" id="XP_003744920.1"/>
    </source>
</evidence>
<dbReference type="KEGG" id="goe:100904189"/>
<reference evidence="10" key="1">
    <citation type="submission" date="2025-08" db="UniProtKB">
        <authorList>
            <consortium name="RefSeq"/>
        </authorList>
    </citation>
    <scope>IDENTIFICATION</scope>
</reference>
<keyword evidence="4 7" id="KW-0812">Transmembrane</keyword>
<keyword evidence="5 7" id="KW-1133">Transmembrane helix</keyword>
<feature type="transmembrane region" description="Helical" evidence="7">
    <location>
        <begin position="161"/>
        <end position="185"/>
    </location>
</feature>
<dbReference type="PANTHER" id="PTHR16024">
    <property type="entry name" value="XK-RELATED PROTEIN"/>
    <property type="match status" value="1"/>
</dbReference>
<feature type="transmembrane region" description="Helical" evidence="7">
    <location>
        <begin position="228"/>
        <end position="247"/>
    </location>
</feature>
<evidence type="ECO:0000256" key="3">
    <source>
        <dbReference type="ARBA" id="ARBA00022475"/>
    </source>
</evidence>
<dbReference type="GO" id="GO:0005886">
    <property type="term" value="C:plasma membrane"/>
    <property type="evidence" value="ECO:0007669"/>
    <property type="project" value="UniProtKB-SubCell"/>
</dbReference>
<protein>
    <recommendedName>
        <fullName evidence="7">XK-related protein</fullName>
    </recommendedName>
</protein>
<feature type="region of interest" description="Disordered" evidence="8">
    <location>
        <begin position="1"/>
        <end position="22"/>
    </location>
</feature>
<dbReference type="InterPro" id="IPR050895">
    <property type="entry name" value="XK-related_scramblase"/>
</dbReference>
<evidence type="ECO:0000256" key="6">
    <source>
        <dbReference type="ARBA" id="ARBA00023136"/>
    </source>
</evidence>
<dbReference type="Pfam" id="PF09815">
    <property type="entry name" value="XK-related"/>
    <property type="match status" value="1"/>
</dbReference>
<dbReference type="GeneID" id="100904189"/>
<evidence type="ECO:0000256" key="7">
    <source>
        <dbReference type="RuleBase" id="RU910716"/>
    </source>
</evidence>
<evidence type="ECO:0000256" key="4">
    <source>
        <dbReference type="ARBA" id="ARBA00022692"/>
    </source>
</evidence>
<evidence type="ECO:0000256" key="5">
    <source>
        <dbReference type="ARBA" id="ARBA00022989"/>
    </source>
</evidence>
<evidence type="ECO:0000256" key="2">
    <source>
        <dbReference type="ARBA" id="ARBA00008789"/>
    </source>
</evidence>
<evidence type="ECO:0000256" key="8">
    <source>
        <dbReference type="SAM" id="MobiDB-lite"/>
    </source>
</evidence>
<accession>A0AAJ6QV62</accession>
<comment type="subcellular location">
    <subcellularLocation>
        <location evidence="1">Cell membrane</location>
        <topology evidence="1">Multi-pass membrane protein</topology>
    </subcellularLocation>
    <subcellularLocation>
        <location evidence="7">Membrane</location>
        <topology evidence="7">Multi-pass membrane protein</topology>
    </subcellularLocation>
</comment>
<name>A0AAJ6QV62_9ACAR</name>
<dbReference type="AlphaFoldDB" id="A0AAJ6QV62"/>
<keyword evidence="3" id="KW-1003">Cell membrane</keyword>
<evidence type="ECO:0000313" key="9">
    <source>
        <dbReference type="Proteomes" id="UP000694867"/>
    </source>
</evidence>
<dbReference type="InterPro" id="IPR018629">
    <property type="entry name" value="XK-rel"/>
</dbReference>
<feature type="transmembrane region" description="Helical" evidence="7">
    <location>
        <begin position="329"/>
        <end position="352"/>
    </location>
</feature>
<feature type="transmembrane region" description="Helical" evidence="7">
    <location>
        <begin position="197"/>
        <end position="216"/>
    </location>
</feature>
<keyword evidence="9" id="KW-1185">Reference proteome</keyword>
<feature type="compositionally biased region" description="Basic and acidic residues" evidence="8">
    <location>
        <begin position="9"/>
        <end position="20"/>
    </location>
</feature>
<feature type="transmembrane region" description="Helical" evidence="7">
    <location>
        <begin position="253"/>
        <end position="274"/>
    </location>
</feature>
<organism evidence="9 10">
    <name type="scientific">Galendromus occidentalis</name>
    <name type="common">western predatory mite</name>
    <dbReference type="NCBI Taxonomy" id="34638"/>
    <lineage>
        <taxon>Eukaryota</taxon>
        <taxon>Metazoa</taxon>
        <taxon>Ecdysozoa</taxon>
        <taxon>Arthropoda</taxon>
        <taxon>Chelicerata</taxon>
        <taxon>Arachnida</taxon>
        <taxon>Acari</taxon>
        <taxon>Parasitiformes</taxon>
        <taxon>Mesostigmata</taxon>
        <taxon>Gamasina</taxon>
        <taxon>Phytoseioidea</taxon>
        <taxon>Phytoseiidae</taxon>
        <taxon>Typhlodrominae</taxon>
        <taxon>Galendromus</taxon>
    </lineage>
</organism>